<sequence length="82" mass="9583">MFGRERRRQTENRDAAALRAGLTPQQLSALETLEQFQWTLRFVRRPMFMEPIPVVVDRTGKRHAVLRADGTLDESPDFKVRD</sequence>
<proteinExistence type="predicted"/>
<dbReference type="EMBL" id="JAMBEP010000001">
    <property type="protein sequence ID" value="MCL1635015.1"/>
    <property type="molecule type" value="Genomic_DNA"/>
</dbReference>
<feature type="region of interest" description="Disordered" evidence="1">
    <location>
        <begin position="1"/>
        <end position="20"/>
    </location>
</feature>
<comment type="caution">
    <text evidence="2">The sequence shown here is derived from an EMBL/GenBank/DDBJ whole genome shotgun (WGS) entry which is preliminary data.</text>
</comment>
<reference evidence="2 3" key="1">
    <citation type="submission" date="2022-05" db="EMBL/GenBank/DDBJ databases">
        <title>Luteimonas sp. SX5, whole genome shotgun sequencing project.</title>
        <authorList>
            <person name="Zhao G."/>
            <person name="Shen L."/>
        </authorList>
    </citation>
    <scope>NUCLEOTIDE SEQUENCE [LARGE SCALE GENOMIC DNA]</scope>
    <source>
        <strain evidence="2 3">SX5</strain>
    </source>
</reference>
<gene>
    <name evidence="2" type="ORF">M2650_10280</name>
</gene>
<protein>
    <recommendedName>
        <fullName evidence="4">DUF4224 domain-containing protein</fullName>
    </recommendedName>
</protein>
<organism evidence="2 3">
    <name type="scientific">Luteimonas galliterrae</name>
    <dbReference type="NCBI Taxonomy" id="2940486"/>
    <lineage>
        <taxon>Bacteria</taxon>
        <taxon>Pseudomonadati</taxon>
        <taxon>Pseudomonadota</taxon>
        <taxon>Gammaproteobacteria</taxon>
        <taxon>Lysobacterales</taxon>
        <taxon>Lysobacteraceae</taxon>
        <taxon>Luteimonas</taxon>
    </lineage>
</organism>
<evidence type="ECO:0000313" key="3">
    <source>
        <dbReference type="Proteomes" id="UP001431217"/>
    </source>
</evidence>
<name>A0ABT0MJH4_9GAMM</name>
<evidence type="ECO:0000313" key="2">
    <source>
        <dbReference type="EMBL" id="MCL1635015.1"/>
    </source>
</evidence>
<evidence type="ECO:0008006" key="4">
    <source>
        <dbReference type="Google" id="ProtNLM"/>
    </source>
</evidence>
<dbReference type="RefSeq" id="WP_249473911.1">
    <property type="nucleotide sequence ID" value="NZ_JAMBEP010000001.1"/>
</dbReference>
<accession>A0ABT0MJH4</accession>
<evidence type="ECO:0000256" key="1">
    <source>
        <dbReference type="SAM" id="MobiDB-lite"/>
    </source>
</evidence>
<dbReference type="Proteomes" id="UP001431217">
    <property type="component" value="Unassembled WGS sequence"/>
</dbReference>
<keyword evidence="3" id="KW-1185">Reference proteome</keyword>